<dbReference type="Proteomes" id="UP000095287">
    <property type="component" value="Unplaced"/>
</dbReference>
<feature type="compositionally biased region" description="Low complexity" evidence="1">
    <location>
        <begin position="118"/>
        <end position="129"/>
    </location>
</feature>
<protein>
    <submittedName>
        <fullName evidence="3">t-SNARE coiled-coil homology domain-containing protein</fullName>
    </submittedName>
</protein>
<name>A0A1I8AJA1_9BILA</name>
<proteinExistence type="predicted"/>
<reference evidence="3" key="1">
    <citation type="submission" date="2016-11" db="UniProtKB">
        <authorList>
            <consortium name="WormBaseParasite"/>
        </authorList>
    </citation>
    <scope>IDENTIFICATION</scope>
</reference>
<keyword evidence="2" id="KW-1185">Reference proteome</keyword>
<organism evidence="2 3">
    <name type="scientific">Steinernema glaseri</name>
    <dbReference type="NCBI Taxonomy" id="37863"/>
    <lineage>
        <taxon>Eukaryota</taxon>
        <taxon>Metazoa</taxon>
        <taxon>Ecdysozoa</taxon>
        <taxon>Nematoda</taxon>
        <taxon>Chromadorea</taxon>
        <taxon>Rhabditida</taxon>
        <taxon>Tylenchina</taxon>
        <taxon>Panagrolaimomorpha</taxon>
        <taxon>Strongyloidoidea</taxon>
        <taxon>Steinernematidae</taxon>
        <taxon>Steinernema</taxon>
    </lineage>
</organism>
<dbReference type="AlphaFoldDB" id="A0A1I8AJA1"/>
<evidence type="ECO:0000256" key="1">
    <source>
        <dbReference type="SAM" id="MobiDB-lite"/>
    </source>
</evidence>
<dbReference type="WBParaSite" id="L893_g6323.t1">
    <property type="protein sequence ID" value="L893_g6323.t1"/>
    <property type="gene ID" value="L893_g6323"/>
</dbReference>
<evidence type="ECO:0000313" key="3">
    <source>
        <dbReference type="WBParaSite" id="L893_g6323.t1"/>
    </source>
</evidence>
<evidence type="ECO:0000313" key="2">
    <source>
        <dbReference type="Proteomes" id="UP000095287"/>
    </source>
</evidence>
<accession>A0A1I8AJA1</accession>
<sequence>MNGLEKLISTPIEPPEDGEQQAKYFEYKEIAIRDAKVTLGGAIEAVERTMRTYKQVFMDLNEDEQIKDQDKLDEMIEKSKQMIDAALERITDVKRVAIRLSLKKEKTKPISNGSHFYDPNNNRNSNPPSERNDRRSPGQGVKEAIQTC</sequence>
<feature type="region of interest" description="Disordered" evidence="1">
    <location>
        <begin position="108"/>
        <end position="148"/>
    </location>
</feature>